<sequence length="214" mass="22408">MSATLAAALYVAMIVVPGENHGAQVEVTSSSSRASDPITPLSPREDNSGGWIQSFIASAEAGTISSPNVPISRRQYVTSGNALIADEVGNLMLATNAGEYYMVDAVINPVDLLGNDNVIPSIAVAALAEPQDITTADADQPIAEEAPSEIWRVAANAVNFREGPSTNTAVLTSLRRGAEVEFLADAPDNWAHLRIVGSGVEGYMAAEFLEPVVN</sequence>
<dbReference type="RefSeq" id="WP_219002511.1">
    <property type="nucleotide sequence ID" value="NZ_CP079194.1"/>
</dbReference>
<dbReference type="Pfam" id="PF08239">
    <property type="entry name" value="SH3_3"/>
    <property type="match status" value="1"/>
</dbReference>
<organism evidence="3 4">
    <name type="scientific">Gymnodinialimonas ceratoperidinii</name>
    <dbReference type="NCBI Taxonomy" id="2856823"/>
    <lineage>
        <taxon>Bacteria</taxon>
        <taxon>Pseudomonadati</taxon>
        <taxon>Pseudomonadota</taxon>
        <taxon>Alphaproteobacteria</taxon>
        <taxon>Rhodobacterales</taxon>
        <taxon>Paracoccaceae</taxon>
        <taxon>Gymnodinialimonas</taxon>
    </lineage>
</organism>
<protein>
    <submittedName>
        <fullName evidence="3">SH3 domain-containing protein</fullName>
    </submittedName>
</protein>
<dbReference type="KEGG" id="gce:KYE46_00020"/>
<dbReference type="Proteomes" id="UP000825009">
    <property type="component" value="Chromosome"/>
</dbReference>
<accession>A0A8F6YA79</accession>
<name>A0A8F6YA79_9RHOB</name>
<dbReference type="InterPro" id="IPR003646">
    <property type="entry name" value="SH3-like_bac-type"/>
</dbReference>
<proteinExistence type="predicted"/>
<keyword evidence="4" id="KW-1185">Reference proteome</keyword>
<dbReference type="AlphaFoldDB" id="A0A8F6YA79"/>
<feature type="region of interest" description="Disordered" evidence="1">
    <location>
        <begin position="25"/>
        <end position="47"/>
    </location>
</feature>
<feature type="domain" description="SH3b" evidence="2">
    <location>
        <begin position="157"/>
        <end position="210"/>
    </location>
</feature>
<evidence type="ECO:0000256" key="1">
    <source>
        <dbReference type="SAM" id="MobiDB-lite"/>
    </source>
</evidence>
<dbReference type="EMBL" id="CP079194">
    <property type="protein sequence ID" value="QXT39684.1"/>
    <property type="molecule type" value="Genomic_DNA"/>
</dbReference>
<evidence type="ECO:0000259" key="2">
    <source>
        <dbReference type="Pfam" id="PF08239"/>
    </source>
</evidence>
<gene>
    <name evidence="3" type="ORF">KYE46_00020</name>
</gene>
<evidence type="ECO:0000313" key="3">
    <source>
        <dbReference type="EMBL" id="QXT39684.1"/>
    </source>
</evidence>
<evidence type="ECO:0000313" key="4">
    <source>
        <dbReference type="Proteomes" id="UP000825009"/>
    </source>
</evidence>
<reference evidence="3 4" key="1">
    <citation type="submission" date="2021-07" db="EMBL/GenBank/DDBJ databases">
        <title>A novel Jannaschia species isolated from marine dinoflagellate Ceratoperidinium margalefii.</title>
        <authorList>
            <person name="Jiang Y."/>
            <person name="Li Z."/>
        </authorList>
    </citation>
    <scope>NUCLEOTIDE SEQUENCE [LARGE SCALE GENOMIC DNA]</scope>
    <source>
        <strain evidence="3 4">J12C1-MA-4</strain>
    </source>
</reference>